<feature type="transmembrane region" description="Helical" evidence="11">
    <location>
        <begin position="132"/>
        <end position="159"/>
    </location>
</feature>
<evidence type="ECO:0000256" key="6">
    <source>
        <dbReference type="ARBA" id="ARBA00022847"/>
    </source>
</evidence>
<feature type="transmembrane region" description="Helical" evidence="11">
    <location>
        <begin position="423"/>
        <end position="446"/>
    </location>
</feature>
<comment type="function">
    <text evidence="9">May be a proton symporter involved in the uptake of osmolytes such as proline and glycine betaine.</text>
</comment>
<keyword evidence="3" id="KW-0813">Transport</keyword>
<evidence type="ECO:0000256" key="10">
    <source>
        <dbReference type="ARBA" id="ARBA00039918"/>
    </source>
</evidence>
<feature type="transmembrane region" description="Helical" evidence="11">
    <location>
        <begin position="61"/>
        <end position="85"/>
    </location>
</feature>
<dbReference type="GO" id="GO:0005886">
    <property type="term" value="C:plasma membrane"/>
    <property type="evidence" value="ECO:0007669"/>
    <property type="project" value="UniProtKB-SubCell"/>
</dbReference>
<feature type="domain" description="Major facilitator superfamily (MFS) profile" evidence="12">
    <location>
        <begin position="33"/>
        <end position="453"/>
    </location>
</feature>
<comment type="similarity">
    <text evidence="2">Belongs to the major facilitator superfamily. Metabolite:H+ Symporter (MHS) family (TC 2.A.1.6) family.</text>
</comment>
<feature type="transmembrane region" description="Helical" evidence="11">
    <location>
        <begin position="326"/>
        <end position="347"/>
    </location>
</feature>
<evidence type="ECO:0000256" key="11">
    <source>
        <dbReference type="SAM" id="Phobius"/>
    </source>
</evidence>
<dbReference type="Gene3D" id="1.20.1250.20">
    <property type="entry name" value="MFS general substrate transporter like domains"/>
    <property type="match status" value="1"/>
</dbReference>
<evidence type="ECO:0000313" key="13">
    <source>
        <dbReference type="EMBL" id="ORJ58147.1"/>
    </source>
</evidence>
<evidence type="ECO:0000256" key="7">
    <source>
        <dbReference type="ARBA" id="ARBA00022989"/>
    </source>
</evidence>
<dbReference type="InterPro" id="IPR036259">
    <property type="entry name" value="MFS_trans_sf"/>
</dbReference>
<dbReference type="EMBL" id="MZZM01000025">
    <property type="protein sequence ID" value="ORJ58147.1"/>
    <property type="molecule type" value="Genomic_DNA"/>
</dbReference>
<dbReference type="Pfam" id="PF00083">
    <property type="entry name" value="Sugar_tr"/>
    <property type="match status" value="1"/>
</dbReference>
<feature type="transmembrane region" description="Helical" evidence="11">
    <location>
        <begin position="261"/>
        <end position="283"/>
    </location>
</feature>
<dbReference type="PANTHER" id="PTHR43045">
    <property type="entry name" value="SHIKIMATE TRANSPORTER"/>
    <property type="match status" value="1"/>
</dbReference>
<comment type="subcellular location">
    <subcellularLocation>
        <location evidence="1">Cell membrane</location>
        <topology evidence="1">Multi-pass membrane protein</topology>
    </subcellularLocation>
</comment>
<evidence type="ECO:0000256" key="5">
    <source>
        <dbReference type="ARBA" id="ARBA00022692"/>
    </source>
</evidence>
<keyword evidence="8 11" id="KW-0472">Membrane</keyword>
<evidence type="ECO:0000256" key="9">
    <source>
        <dbReference type="ARBA" id="ARBA00037295"/>
    </source>
</evidence>
<proteinExistence type="inferred from homology"/>
<reference evidence="13 14" key="1">
    <citation type="submission" date="2017-03" db="EMBL/GenBank/DDBJ databases">
        <title>Genomic insights into Mycobacterium simiae human colonization.</title>
        <authorList>
            <person name="Steffani J.L."/>
            <person name="Brunck M.E."/>
            <person name="Cruz E."/>
            <person name="Montiel R."/>
            <person name="Barona F."/>
        </authorList>
    </citation>
    <scope>NUCLEOTIDE SEQUENCE [LARGE SCALE GENOMIC DNA]</scope>
    <source>
        <strain evidence="13 14">MsiGto</strain>
    </source>
</reference>
<feature type="transmembrane region" description="Helical" evidence="11">
    <location>
        <begin position="205"/>
        <end position="226"/>
    </location>
</feature>
<evidence type="ECO:0000256" key="8">
    <source>
        <dbReference type="ARBA" id="ARBA00023136"/>
    </source>
</evidence>
<keyword evidence="5 11" id="KW-0812">Transmembrane</keyword>
<name>A0A1X0XZ67_MYCSI</name>
<gene>
    <name evidence="13" type="ORF">B5M45_19710</name>
</gene>
<dbReference type="Proteomes" id="UP000193040">
    <property type="component" value="Unassembled WGS sequence"/>
</dbReference>
<feature type="transmembrane region" description="Helical" evidence="11">
    <location>
        <begin position="359"/>
        <end position="382"/>
    </location>
</feature>
<keyword evidence="14" id="KW-1185">Reference proteome</keyword>
<dbReference type="FunFam" id="1.20.1250.20:FF:000001">
    <property type="entry name" value="Dicarboxylate MFS transporter"/>
    <property type="match status" value="1"/>
</dbReference>
<dbReference type="SUPFAM" id="SSF103473">
    <property type="entry name" value="MFS general substrate transporter"/>
    <property type="match status" value="1"/>
</dbReference>
<keyword evidence="6" id="KW-0769">Symport</keyword>
<feature type="transmembrane region" description="Helical" evidence="11">
    <location>
        <begin position="295"/>
        <end position="319"/>
    </location>
</feature>
<evidence type="ECO:0000256" key="1">
    <source>
        <dbReference type="ARBA" id="ARBA00004651"/>
    </source>
</evidence>
<dbReference type="InterPro" id="IPR020846">
    <property type="entry name" value="MFS_dom"/>
</dbReference>
<dbReference type="InterPro" id="IPR005828">
    <property type="entry name" value="MFS_sugar_transport-like"/>
</dbReference>
<evidence type="ECO:0000313" key="14">
    <source>
        <dbReference type="Proteomes" id="UP000193040"/>
    </source>
</evidence>
<dbReference type="InterPro" id="IPR011701">
    <property type="entry name" value="MFS"/>
</dbReference>
<dbReference type="PROSITE" id="PS50850">
    <property type="entry name" value="MFS"/>
    <property type="match status" value="1"/>
</dbReference>
<evidence type="ECO:0000256" key="2">
    <source>
        <dbReference type="ARBA" id="ARBA00008240"/>
    </source>
</evidence>
<evidence type="ECO:0000256" key="4">
    <source>
        <dbReference type="ARBA" id="ARBA00022475"/>
    </source>
</evidence>
<comment type="caution">
    <text evidence="13">The sequence shown here is derived from an EMBL/GenBank/DDBJ whole genome shotgun (WGS) entry which is preliminary data.</text>
</comment>
<dbReference type="Pfam" id="PF07690">
    <property type="entry name" value="MFS_1"/>
    <property type="match status" value="1"/>
</dbReference>
<accession>A0A1X0XZ67</accession>
<dbReference type="PANTHER" id="PTHR43045:SF7">
    <property type="entry name" value="MAJOR FACILITATOR SUPERFAMILY TRANSPORTER"/>
    <property type="match status" value="1"/>
</dbReference>
<feature type="transmembrane region" description="Helical" evidence="11">
    <location>
        <begin position="394"/>
        <end position="417"/>
    </location>
</feature>
<keyword evidence="7 11" id="KW-1133">Transmembrane helix</keyword>
<dbReference type="GO" id="GO:0015293">
    <property type="term" value="F:symporter activity"/>
    <property type="evidence" value="ECO:0007669"/>
    <property type="project" value="UniProtKB-KW"/>
</dbReference>
<evidence type="ECO:0000256" key="3">
    <source>
        <dbReference type="ARBA" id="ARBA00022448"/>
    </source>
</evidence>
<feature type="transmembrane region" description="Helical" evidence="11">
    <location>
        <begin position="106"/>
        <end position="126"/>
    </location>
</feature>
<feature type="transmembrane region" description="Helical" evidence="11">
    <location>
        <begin position="180"/>
        <end position="199"/>
    </location>
</feature>
<sequence length="472" mass="49965">MAAASSLLSGKGSRVSAKQGSQLLSRPLSPLGRLVASASGTLIEWYDFFVYGSLATVMAKVFFPAANAGIGLLVTLAGLGAGFVMRPLGALYFGRLGDERGRKKTFITTLSVMGIATTSIGLLPTYSSVGVLAPILLVFLRLAQGFCIGGEYGGAATYVGEHAPAANRGRHTSYLQATQTLGVLIAVLVIIVLQLMLGADAFSRWGWRIPFVLSAALIVVSLRIRLRLDESPVFEKLERSDTVSAAPVRAVLGNWRSLKTVLLAVFGVTAGMGATWHCAHAYSLVFLQNSMKVEFLTANLCFAAALAIGTPFFVVFGVLSDRWGRLPLITIGLMCLAVSTVPMYALIRESAELKHYPQIVVIIAVQVIFVAMVNGPVGAYLLELFSPEVRTTGVSVAYHLGTGIFGGFSPLIAQSLAQSTGNILSGIAYPTTMAALSAIVSAVVLATRWKRTRVKDPAVNVPPAQRLLSGTV</sequence>
<dbReference type="AlphaFoldDB" id="A0A1X0XZ67"/>
<keyword evidence="4" id="KW-1003">Cell membrane</keyword>
<evidence type="ECO:0000259" key="12">
    <source>
        <dbReference type="PROSITE" id="PS50850"/>
    </source>
</evidence>
<organism evidence="13 14">
    <name type="scientific">Mycobacterium simiae</name>
    <name type="common">Mycobacterium habana</name>
    <dbReference type="NCBI Taxonomy" id="1784"/>
    <lineage>
        <taxon>Bacteria</taxon>
        <taxon>Bacillati</taxon>
        <taxon>Actinomycetota</taxon>
        <taxon>Actinomycetes</taxon>
        <taxon>Mycobacteriales</taxon>
        <taxon>Mycobacteriaceae</taxon>
        <taxon>Mycobacterium</taxon>
        <taxon>Mycobacterium simiae complex</taxon>
    </lineage>
</organism>
<protein>
    <recommendedName>
        <fullName evidence="10">Putative proline/betaine transporter</fullName>
    </recommendedName>
</protein>